<evidence type="ECO:0000259" key="7">
    <source>
        <dbReference type="PROSITE" id="PS51918"/>
    </source>
</evidence>
<evidence type="ECO:0000256" key="3">
    <source>
        <dbReference type="ARBA" id="ARBA00022691"/>
    </source>
</evidence>
<dbReference type="Proteomes" id="UP000007722">
    <property type="component" value="Chromosome"/>
</dbReference>
<dbReference type="InterPro" id="IPR006638">
    <property type="entry name" value="Elp3/MiaA/NifB-like_rSAM"/>
</dbReference>
<evidence type="ECO:0000256" key="1">
    <source>
        <dbReference type="ARBA" id="ARBA00001966"/>
    </source>
</evidence>
<sequence length="490" mass="55537">MPSSKKTEITIYSPNYYTYGAMLIGGILKNEFKNGKVNLINNLNPQNKKILSNSNFIIFSLYSTLHILNQEIKDTINEIKLKSPDTKVFVAGAISAYYEIILNEMTNVDAVIVGEGEYTTPNLIKYFQNTEDTKNSKNSKNINLEDFKEFGGIAYLSKENIKENIQGENLNKISIQEPKMNNSIELDFSDLLIPKDIEKQSIRGANVYIETHRGCLGNCTFCQVPEFFGRDIRSKPLELILKEVKNLKKHGVKRIAISGGTGSLYNFKKSSNRNLFIEMIEKVSSMVGSKNLSVPDMRVDYVDSDILTAVRNNTVGWVFYGIESGSNKLLSDMKKGTNPEKNLNAIKLAKDCGVKVGGSFIVGYPTEREVDYLMTKDFLVDAELDDVFVSSAEPIPKTRLCNKVLETKKEDNPTFKSHKGMYGKLNLTESEARCFDLLLHAEMWRSVPRIPNPQIKKIYLDEAKTQGNDIRNITNLVYEYKDLIYKDFNN</sequence>
<dbReference type="STRING" id="456320.Mvol_0045"/>
<evidence type="ECO:0000313" key="8">
    <source>
        <dbReference type="EMBL" id="ADI35705.1"/>
    </source>
</evidence>
<dbReference type="SFLD" id="SFLDG01217">
    <property type="entry name" value="B12-binding_methylthiotransfer"/>
    <property type="match status" value="1"/>
</dbReference>
<dbReference type="GO" id="GO:0003824">
    <property type="term" value="F:catalytic activity"/>
    <property type="evidence" value="ECO:0007669"/>
    <property type="project" value="InterPro"/>
</dbReference>
<dbReference type="SFLD" id="SFLDS00029">
    <property type="entry name" value="Radical_SAM"/>
    <property type="match status" value="1"/>
</dbReference>
<dbReference type="InParanoid" id="D7DRE5"/>
<keyword evidence="4" id="KW-0479">Metal-binding</keyword>
<dbReference type="EMBL" id="CP002057">
    <property type="protein sequence ID" value="ADI35765.1"/>
    <property type="molecule type" value="Genomic_DNA"/>
</dbReference>
<dbReference type="InterPro" id="IPR007197">
    <property type="entry name" value="rSAM"/>
</dbReference>
<dbReference type="InterPro" id="IPR051198">
    <property type="entry name" value="BchE-like"/>
</dbReference>
<dbReference type="SUPFAM" id="SSF102114">
    <property type="entry name" value="Radical SAM enzymes"/>
    <property type="match status" value="1"/>
</dbReference>
<dbReference type="eggNOG" id="arCOG01356">
    <property type="taxonomic scope" value="Archaea"/>
</dbReference>
<dbReference type="PANTHER" id="PTHR43409:SF17">
    <property type="entry name" value="METHYLTHIOTRANSFERASE MJ0865-RELATED"/>
    <property type="match status" value="1"/>
</dbReference>
<dbReference type="Gene3D" id="3.40.50.280">
    <property type="entry name" value="Cobalamin-binding domain"/>
    <property type="match status" value="1"/>
</dbReference>
<dbReference type="PROSITE" id="PS01278">
    <property type="entry name" value="MTTASE_RADICAL"/>
    <property type="match status" value="1"/>
</dbReference>
<protein>
    <submittedName>
        <fullName evidence="8">Radical SAM domain protein</fullName>
    </submittedName>
</protein>
<dbReference type="Gene3D" id="3.80.30.20">
    <property type="entry name" value="tm_1862 like domain"/>
    <property type="match status" value="1"/>
</dbReference>
<gene>
    <name evidence="8" type="ordered locus">Mvol_0045</name>
    <name evidence="9" type="ordered locus">Mvol_0105</name>
</gene>
<evidence type="ECO:0000313" key="10">
    <source>
        <dbReference type="Proteomes" id="UP000007722"/>
    </source>
</evidence>
<dbReference type="CDD" id="cd01335">
    <property type="entry name" value="Radical_SAM"/>
    <property type="match status" value="1"/>
</dbReference>
<dbReference type="GO" id="GO:0046872">
    <property type="term" value="F:metal ion binding"/>
    <property type="evidence" value="ECO:0007669"/>
    <property type="project" value="UniProtKB-KW"/>
</dbReference>
<evidence type="ECO:0000256" key="6">
    <source>
        <dbReference type="ARBA" id="ARBA00023014"/>
    </source>
</evidence>
<dbReference type="OrthoDB" id="358785at2157"/>
<keyword evidence="5" id="KW-0408">Iron</keyword>
<keyword evidence="2" id="KW-0004">4Fe-4S</keyword>
<dbReference type="SFLD" id="SFLDG01082">
    <property type="entry name" value="B12-binding_domain_containing"/>
    <property type="match status" value="1"/>
</dbReference>
<evidence type="ECO:0000256" key="5">
    <source>
        <dbReference type="ARBA" id="ARBA00023004"/>
    </source>
</evidence>
<keyword evidence="10" id="KW-1185">Reference proteome</keyword>
<keyword evidence="6" id="KW-0411">Iron-sulfur</keyword>
<feature type="domain" description="Radical SAM core" evidence="7">
    <location>
        <begin position="201"/>
        <end position="438"/>
    </location>
</feature>
<evidence type="ECO:0000256" key="4">
    <source>
        <dbReference type="ARBA" id="ARBA00022723"/>
    </source>
</evidence>
<proteinExistence type="predicted"/>
<dbReference type="InterPro" id="IPR058240">
    <property type="entry name" value="rSAM_sf"/>
</dbReference>
<reference evidence="8 10" key="1">
    <citation type="submission" date="2010-05" db="EMBL/GenBank/DDBJ databases">
        <title>Complete sequence of Methanococcus voltae A3.</title>
        <authorList>
            <consortium name="US DOE Joint Genome Institute"/>
            <person name="Lucas S."/>
            <person name="Copeland A."/>
            <person name="Lapidus A."/>
            <person name="Cheng J.-F."/>
            <person name="Bruce D."/>
            <person name="Goodwin L."/>
            <person name="Pitluck S."/>
            <person name="Lowry S."/>
            <person name="Clum A."/>
            <person name="Land M."/>
            <person name="Hauser L."/>
            <person name="Kyrpides N."/>
            <person name="Mikhailova N."/>
            <person name="Whitman W.B."/>
            <person name="Woyke T."/>
        </authorList>
    </citation>
    <scope>NUCLEOTIDE SEQUENCE [LARGE SCALE GENOMIC DNA]</scope>
    <source>
        <strain evidence="8">A3</strain>
        <strain evidence="10">ATCC BAA-1334 / A3</strain>
    </source>
</reference>
<accession>D7DRE5</accession>
<dbReference type="InterPro" id="IPR023979">
    <property type="entry name" value="CHP04014_B12-bd/rSAM"/>
</dbReference>
<keyword evidence="3" id="KW-0949">S-adenosyl-L-methionine</keyword>
<dbReference type="KEGG" id="mvo:Mvol_0045"/>
<dbReference type="KEGG" id="mvo:Mvol_0105"/>
<name>D7DRE5_METV3</name>
<dbReference type="AlphaFoldDB" id="D7DRE5"/>
<comment type="cofactor">
    <cofactor evidence="1">
        <name>[4Fe-4S] cluster</name>
        <dbReference type="ChEBI" id="CHEBI:49883"/>
    </cofactor>
</comment>
<dbReference type="NCBIfam" id="TIGR04014">
    <property type="entry name" value="B12_SAM_MJ_0865"/>
    <property type="match status" value="1"/>
</dbReference>
<dbReference type="InterPro" id="IPR023404">
    <property type="entry name" value="rSAM_horseshoe"/>
</dbReference>
<dbReference type="PROSITE" id="PS51918">
    <property type="entry name" value="RADICAL_SAM"/>
    <property type="match status" value="1"/>
</dbReference>
<evidence type="ECO:0000313" key="9">
    <source>
        <dbReference type="EMBL" id="ADI35765.1"/>
    </source>
</evidence>
<dbReference type="InterPro" id="IPR020612">
    <property type="entry name" value="Methylthiotransferase_CS"/>
</dbReference>
<dbReference type="PANTHER" id="PTHR43409">
    <property type="entry name" value="ANAEROBIC MAGNESIUM-PROTOPORPHYRIN IX MONOMETHYL ESTER CYCLASE-RELATED"/>
    <property type="match status" value="1"/>
</dbReference>
<dbReference type="SMART" id="SM00729">
    <property type="entry name" value="Elp3"/>
    <property type="match status" value="1"/>
</dbReference>
<organism evidence="8 10">
    <name type="scientific">Methanococcus voltae (strain ATCC BAA-1334 / A3)</name>
    <dbReference type="NCBI Taxonomy" id="456320"/>
    <lineage>
        <taxon>Archaea</taxon>
        <taxon>Methanobacteriati</taxon>
        <taxon>Methanobacteriota</taxon>
        <taxon>Methanomada group</taxon>
        <taxon>Methanococci</taxon>
        <taxon>Methanococcales</taxon>
        <taxon>Methanococcaceae</taxon>
        <taxon>Methanococcus</taxon>
    </lineage>
</organism>
<evidence type="ECO:0000256" key="2">
    <source>
        <dbReference type="ARBA" id="ARBA00022485"/>
    </source>
</evidence>
<dbReference type="EMBL" id="CP002057">
    <property type="protein sequence ID" value="ADI35705.1"/>
    <property type="molecule type" value="Genomic_DNA"/>
</dbReference>
<dbReference type="HOGENOM" id="CLU_600805_0_0_2"/>
<dbReference type="Pfam" id="PF04055">
    <property type="entry name" value="Radical_SAM"/>
    <property type="match status" value="1"/>
</dbReference>
<dbReference type="GO" id="GO:0051539">
    <property type="term" value="F:4 iron, 4 sulfur cluster binding"/>
    <property type="evidence" value="ECO:0007669"/>
    <property type="project" value="UniProtKB-KW"/>
</dbReference>